<keyword evidence="2" id="KW-0614">Plasmid</keyword>
<dbReference type="KEGG" id="abs:AZOBR_p220052"/>
<reference evidence="2 3" key="1">
    <citation type="journal article" date="2011" name="PLoS Genet.">
        <title>Azospirillum genomes reveal transition of bacteria from aquatic to terrestrial environments.</title>
        <authorList>
            <person name="Wisniewski-Dye F."/>
            <person name="Borziak K."/>
            <person name="Khalsa-Moyers G."/>
            <person name="Alexandre G."/>
            <person name="Sukharnikov L.O."/>
            <person name="Wuichet K."/>
            <person name="Hurst G.B."/>
            <person name="McDonald W.H."/>
            <person name="Robertson J.S."/>
            <person name="Barbe V."/>
            <person name="Calteau A."/>
            <person name="Rouy Z."/>
            <person name="Mangenot S."/>
            <person name="Prigent-Combaret C."/>
            <person name="Normand P."/>
            <person name="Boyer M."/>
            <person name="Siguier P."/>
            <person name="Dessaux Y."/>
            <person name="Elmerich C."/>
            <person name="Condemine G."/>
            <person name="Krishnen G."/>
            <person name="Kennedy I."/>
            <person name="Paterson A.H."/>
            <person name="Gonzalez V."/>
            <person name="Mavingui P."/>
            <person name="Zhulin I.B."/>
        </authorList>
    </citation>
    <scope>NUCLEOTIDE SEQUENCE [LARGE SCALE GENOMIC DNA]</scope>
    <source>
        <strain evidence="2 3">Sp245</strain>
    </source>
</reference>
<dbReference type="AlphaFoldDB" id="A0A9P1NQ76"/>
<dbReference type="EMBL" id="HE577329">
    <property type="protein sequence ID" value="CCD01589.1"/>
    <property type="molecule type" value="Genomic_DNA"/>
</dbReference>
<evidence type="ECO:0000256" key="1">
    <source>
        <dbReference type="SAM" id="MobiDB-lite"/>
    </source>
</evidence>
<name>A0A9P1NQ76_9PROT</name>
<evidence type="ECO:0000313" key="3">
    <source>
        <dbReference type="Proteomes" id="UP000007319"/>
    </source>
</evidence>
<geneLocation type="plasmid" evidence="2 3">
    <name>AZOBR_p2</name>
</geneLocation>
<keyword evidence="3" id="KW-1185">Reference proteome</keyword>
<accession>A0A9P1NQ76</accession>
<evidence type="ECO:0000313" key="2">
    <source>
        <dbReference type="EMBL" id="CCD01589.1"/>
    </source>
</evidence>
<gene>
    <name evidence="2" type="ORF">AZOBR_p220052</name>
</gene>
<proteinExistence type="predicted"/>
<dbReference type="Proteomes" id="UP000007319">
    <property type="component" value="Plasmid AZOBR_p2"/>
</dbReference>
<organism evidence="2 3">
    <name type="scientific">Azospirillum baldaniorum</name>
    <dbReference type="NCBI Taxonomy" id="1064539"/>
    <lineage>
        <taxon>Bacteria</taxon>
        <taxon>Pseudomonadati</taxon>
        <taxon>Pseudomonadota</taxon>
        <taxon>Alphaproteobacteria</taxon>
        <taxon>Rhodospirillales</taxon>
        <taxon>Azospirillaceae</taxon>
        <taxon>Azospirillum</taxon>
    </lineage>
</organism>
<protein>
    <submittedName>
        <fullName evidence="2">Uncharacterized protein</fullName>
    </submittedName>
</protein>
<sequence>MLIGDGGEPVVVKALAAHSGTSELVGRAIPAMRSEPRWSPMGASRSRDSPARAGAALR</sequence>
<feature type="region of interest" description="Disordered" evidence="1">
    <location>
        <begin position="33"/>
        <end position="58"/>
    </location>
</feature>